<feature type="non-terminal residue" evidence="4">
    <location>
        <position position="473"/>
    </location>
</feature>
<feature type="coiled-coil region" evidence="1">
    <location>
        <begin position="132"/>
        <end position="159"/>
    </location>
</feature>
<evidence type="ECO:0000259" key="3">
    <source>
        <dbReference type="PROSITE" id="PS51832"/>
    </source>
</evidence>
<dbReference type="InterPro" id="IPR052020">
    <property type="entry name" value="Cyclic_di-GMP/3'3'-cGAMP_PDE"/>
</dbReference>
<keyword evidence="2" id="KW-0472">Membrane</keyword>
<protein>
    <submittedName>
        <fullName evidence="4">HD domain-containing protein</fullName>
    </submittedName>
</protein>
<dbReference type="InterPro" id="IPR037522">
    <property type="entry name" value="HD_GYP_dom"/>
</dbReference>
<dbReference type="InterPro" id="IPR003607">
    <property type="entry name" value="HD/PDEase_dom"/>
</dbReference>
<dbReference type="PANTHER" id="PTHR45228">
    <property type="entry name" value="CYCLIC DI-GMP PHOSPHODIESTERASE TM_0186-RELATED"/>
    <property type="match status" value="1"/>
</dbReference>
<keyword evidence="1" id="KW-0175">Coiled coil</keyword>
<evidence type="ECO:0000313" key="4">
    <source>
        <dbReference type="EMBL" id="TGG85829.1"/>
    </source>
</evidence>
<dbReference type="CDD" id="cd00077">
    <property type="entry name" value="HDc"/>
    <property type="match status" value="1"/>
</dbReference>
<proteinExistence type="predicted"/>
<dbReference type="Gene3D" id="6.10.340.10">
    <property type="match status" value="1"/>
</dbReference>
<evidence type="ECO:0000256" key="1">
    <source>
        <dbReference type="SAM" id="Coils"/>
    </source>
</evidence>
<dbReference type="SUPFAM" id="SSF109604">
    <property type="entry name" value="HD-domain/PDEase-like"/>
    <property type="match status" value="1"/>
</dbReference>
<dbReference type="SMART" id="SM00471">
    <property type="entry name" value="HDc"/>
    <property type="match status" value="1"/>
</dbReference>
<dbReference type="Gene3D" id="1.10.3210.10">
    <property type="entry name" value="Hypothetical protein af1432"/>
    <property type="match status" value="1"/>
</dbReference>
<dbReference type="PANTHER" id="PTHR45228:SF8">
    <property type="entry name" value="TWO-COMPONENT RESPONSE REGULATOR-RELATED"/>
    <property type="match status" value="1"/>
</dbReference>
<dbReference type="PROSITE" id="PS51832">
    <property type="entry name" value="HD_GYP"/>
    <property type="match status" value="1"/>
</dbReference>
<dbReference type="Proteomes" id="UP000297288">
    <property type="component" value="Unassembled WGS sequence"/>
</dbReference>
<organism evidence="4 5">
    <name type="scientific">Geotoga petraea</name>
    <dbReference type="NCBI Taxonomy" id="28234"/>
    <lineage>
        <taxon>Bacteria</taxon>
        <taxon>Thermotogati</taxon>
        <taxon>Thermotogota</taxon>
        <taxon>Thermotogae</taxon>
        <taxon>Petrotogales</taxon>
        <taxon>Petrotogaceae</taxon>
        <taxon>Geotoga</taxon>
    </lineage>
</organism>
<feature type="transmembrane region" description="Helical" evidence="2">
    <location>
        <begin position="48"/>
        <end position="65"/>
    </location>
</feature>
<evidence type="ECO:0000313" key="5">
    <source>
        <dbReference type="Proteomes" id="UP000297288"/>
    </source>
</evidence>
<evidence type="ECO:0000256" key="2">
    <source>
        <dbReference type="SAM" id="Phobius"/>
    </source>
</evidence>
<keyword evidence="2" id="KW-0812">Transmembrane</keyword>
<reference evidence="4 5" key="1">
    <citation type="submission" date="2019-04" db="EMBL/GenBank/DDBJ databases">
        <title>Draft genome sequence data and analysis of a Fermenting Bacterium, Geotoga petraea strain HO-Geo1, isolated from heavy-oil petroleum reservoir in Russia.</title>
        <authorList>
            <person name="Grouzdev D.S."/>
            <person name="Semenova E.M."/>
            <person name="Sokolova D.S."/>
            <person name="Tourova T.P."/>
            <person name="Poltaraus A.B."/>
            <person name="Nazina T.N."/>
        </authorList>
    </citation>
    <scope>NUCLEOTIDE SEQUENCE [LARGE SCALE GENOMIC DNA]</scope>
    <source>
        <strain evidence="4 5">HO-Geo1</strain>
    </source>
</reference>
<comment type="caution">
    <text evidence="4">The sequence shown here is derived from an EMBL/GenBank/DDBJ whole genome shotgun (WGS) entry which is preliminary data.</text>
</comment>
<dbReference type="EMBL" id="SRME01000017">
    <property type="protein sequence ID" value="TGG85829.1"/>
    <property type="molecule type" value="Genomic_DNA"/>
</dbReference>
<name>A0A4Z0VQD5_9BACT</name>
<dbReference type="AlphaFoldDB" id="A0A4Z0VQD5"/>
<dbReference type="OrthoDB" id="9804747at2"/>
<accession>A0A4Z0VQD5</accession>
<feature type="domain" description="HD-GYP" evidence="3">
    <location>
        <begin position="319"/>
        <end position="473"/>
    </location>
</feature>
<gene>
    <name evidence="4" type="ORF">E4650_10250</name>
</gene>
<sequence>MKDFFKQSIEKNSLIVDKSILRDSYYYVIESDYGYKYITFSVKKEQRLILLIIILLSIFLVYIYINILKNKIGKDIYSLSSAISDIAKDMSFFDKENNLEFSYKYTGIDEIDTISKSYLEMTKEIKSNFKELKTINKKLEEYLKNNELLVDRMNKLTKVVIEFKNYKKNDEIFLEVFNLLFDLIPESDTGLLIQTDEEYLRVVDSKGYEKDKINNLKISSKNCFGLDNVSIIKGKDSKIKNFKCFDESNEKFEELKKYIYEIENLLYIPISSNSKKYGTIILNIIEKNKTFTEGTVKFANFFQKIINLYLTAKNYGEDIRISYRNFSNKLAVVAEAHDHVTGNHILRVGKLSAFIAEKFGLDKEMVQKIEDFASLHDIGKIFVPSSILKKPGKLTEEEWEIMKTHTTLAEKLLGGDEKFKIALNIALYHHEKYNGSGYPKGLKGEEIPIEAQIVAVVDVYDALRSKRPYKEPY</sequence>
<dbReference type="Pfam" id="PF13487">
    <property type="entry name" value="HD_5"/>
    <property type="match status" value="1"/>
</dbReference>
<keyword evidence="2" id="KW-1133">Transmembrane helix</keyword>